<dbReference type="InterPro" id="IPR019405">
    <property type="entry name" value="Lactonase_7-beta_prop"/>
</dbReference>
<feature type="chain" id="PRO_5012574447" description="3-carboxymuconate cyclase" evidence="3">
    <location>
        <begin position="25"/>
        <end position="371"/>
    </location>
</feature>
<dbReference type="RefSeq" id="WP_085769832.1">
    <property type="nucleotide sequence ID" value="NZ_AP027149.1"/>
</dbReference>
<dbReference type="SUPFAM" id="SSF50974">
    <property type="entry name" value="Nitrous oxide reductase, N-terminal domain"/>
    <property type="match status" value="1"/>
</dbReference>
<sequence length="371" mass="37605">MSRISLVRAALLASLCSFSFATHAAAEELGAGVVYTASNGLNGNAIIAFQRARNGLLTPLGSTPTGGAGTGAGLGNGRGVVLSADDQWLLVVNAGSNDFTLFRTNERGLVALTKVPSQGKTPVSIAINGDLIYVLNTGSDSIAGFRLDEQTGSVAPLSNSVRPLSGANVGGAEIAFSPDGKNLVVTEKTTNRITIYGVEPTGLPSATPKIYSSQGQTPFGFAFDRERTLLVTNAAGGASNASSVSSYRLARDGSLSVDQGSVATNQTAACWIAVTPGGRHAYTANTPAGSVSAFEVGARGDLILANGVAASAGSSSKPIDLAVDEEGRFLYVLDSGWQKINAYSIATDGSLTPLASAYGGLPASANGLAVR</sequence>
<dbReference type="GO" id="GO:0017057">
    <property type="term" value="F:6-phosphogluconolactonase activity"/>
    <property type="evidence" value="ECO:0007669"/>
    <property type="project" value="TreeGrafter"/>
</dbReference>
<dbReference type="Proteomes" id="UP000193978">
    <property type="component" value="Chromosome"/>
</dbReference>
<evidence type="ECO:0000256" key="2">
    <source>
        <dbReference type="ARBA" id="ARBA00022526"/>
    </source>
</evidence>
<gene>
    <name evidence="4" type="ORF">B1812_00445</name>
</gene>
<evidence type="ECO:0000256" key="1">
    <source>
        <dbReference type="ARBA" id="ARBA00005564"/>
    </source>
</evidence>
<protein>
    <recommendedName>
        <fullName evidence="6">3-carboxymuconate cyclase</fullName>
    </recommendedName>
</protein>
<name>A0A1W6MQB1_9HYPH</name>
<keyword evidence="3" id="KW-0732">Signal</keyword>
<keyword evidence="5" id="KW-1185">Reference proteome</keyword>
<organism evidence="4 5">
    <name type="scientific">Methylocystis bryophila</name>
    <dbReference type="NCBI Taxonomy" id="655015"/>
    <lineage>
        <taxon>Bacteria</taxon>
        <taxon>Pseudomonadati</taxon>
        <taxon>Pseudomonadota</taxon>
        <taxon>Alphaproteobacteria</taxon>
        <taxon>Hyphomicrobiales</taxon>
        <taxon>Methylocystaceae</taxon>
        <taxon>Methylocystis</taxon>
    </lineage>
</organism>
<evidence type="ECO:0000313" key="5">
    <source>
        <dbReference type="Proteomes" id="UP000193978"/>
    </source>
</evidence>
<dbReference type="InterPro" id="IPR050282">
    <property type="entry name" value="Cycloisomerase_2"/>
</dbReference>
<keyword evidence="2" id="KW-0313">Glucose metabolism</keyword>
<dbReference type="Pfam" id="PF10282">
    <property type="entry name" value="Lactonase"/>
    <property type="match status" value="3"/>
</dbReference>
<dbReference type="Gene3D" id="2.130.10.10">
    <property type="entry name" value="YVTN repeat-like/Quinoprotein amine dehydrogenase"/>
    <property type="match status" value="3"/>
</dbReference>
<evidence type="ECO:0000313" key="4">
    <source>
        <dbReference type="EMBL" id="ARN79784.1"/>
    </source>
</evidence>
<dbReference type="EMBL" id="CP019948">
    <property type="protein sequence ID" value="ARN79784.1"/>
    <property type="molecule type" value="Genomic_DNA"/>
</dbReference>
<dbReference type="PANTHER" id="PTHR30344:SF1">
    <property type="entry name" value="6-PHOSPHOGLUCONOLACTONASE"/>
    <property type="match status" value="1"/>
</dbReference>
<dbReference type="InterPro" id="IPR011045">
    <property type="entry name" value="N2O_reductase_N"/>
</dbReference>
<keyword evidence="2" id="KW-0119">Carbohydrate metabolism</keyword>
<dbReference type="InterPro" id="IPR015943">
    <property type="entry name" value="WD40/YVTN_repeat-like_dom_sf"/>
</dbReference>
<evidence type="ECO:0000256" key="3">
    <source>
        <dbReference type="SAM" id="SignalP"/>
    </source>
</evidence>
<accession>A0A1W6MQB1</accession>
<feature type="signal peptide" evidence="3">
    <location>
        <begin position="1"/>
        <end position="24"/>
    </location>
</feature>
<dbReference type="OrthoDB" id="9776822at2"/>
<dbReference type="AlphaFoldDB" id="A0A1W6MQB1"/>
<dbReference type="PANTHER" id="PTHR30344">
    <property type="entry name" value="6-PHOSPHOGLUCONOLACTONASE-RELATED"/>
    <property type="match status" value="1"/>
</dbReference>
<reference evidence="4 5" key="1">
    <citation type="submission" date="2017-02" db="EMBL/GenBank/DDBJ databases">
        <authorList>
            <person name="Peterson S.W."/>
        </authorList>
    </citation>
    <scope>NUCLEOTIDE SEQUENCE [LARGE SCALE GENOMIC DNA]</scope>
    <source>
        <strain evidence="4 5">S285</strain>
    </source>
</reference>
<dbReference type="GO" id="GO:0006006">
    <property type="term" value="P:glucose metabolic process"/>
    <property type="evidence" value="ECO:0007669"/>
    <property type="project" value="UniProtKB-KW"/>
</dbReference>
<comment type="similarity">
    <text evidence="1">Belongs to the cycloisomerase 2 family.</text>
</comment>
<proteinExistence type="inferred from homology"/>
<dbReference type="STRING" id="655015.B1812_00445"/>
<evidence type="ECO:0008006" key="6">
    <source>
        <dbReference type="Google" id="ProtNLM"/>
    </source>
</evidence>
<dbReference type="KEGG" id="mbry:B1812_00445"/>